<evidence type="ECO:0000256" key="1">
    <source>
        <dbReference type="ARBA" id="ARBA00023015"/>
    </source>
</evidence>
<evidence type="ECO:0000256" key="2">
    <source>
        <dbReference type="ARBA" id="ARBA00023125"/>
    </source>
</evidence>
<dbReference type="InterPro" id="IPR036390">
    <property type="entry name" value="WH_DNA-bd_sf"/>
</dbReference>
<dbReference type="SUPFAM" id="SSF48008">
    <property type="entry name" value="GntR ligand-binding domain-like"/>
    <property type="match status" value="1"/>
</dbReference>
<keyword evidence="1" id="KW-0805">Transcription regulation</keyword>
<feature type="domain" description="HTH gntR-type" evidence="4">
    <location>
        <begin position="17"/>
        <end position="84"/>
    </location>
</feature>
<keyword evidence="6" id="KW-1185">Reference proteome</keyword>
<evidence type="ECO:0000256" key="3">
    <source>
        <dbReference type="ARBA" id="ARBA00023163"/>
    </source>
</evidence>
<evidence type="ECO:0000313" key="5">
    <source>
        <dbReference type="EMBL" id="MDD0816633.1"/>
    </source>
</evidence>
<gene>
    <name evidence="5" type="ORF">PSQ39_18485</name>
</gene>
<organism evidence="5 6">
    <name type="scientific">Curvibacter microcysteis</name>
    <dbReference type="NCBI Taxonomy" id="3026419"/>
    <lineage>
        <taxon>Bacteria</taxon>
        <taxon>Pseudomonadati</taxon>
        <taxon>Pseudomonadota</taxon>
        <taxon>Betaproteobacteria</taxon>
        <taxon>Burkholderiales</taxon>
        <taxon>Comamonadaceae</taxon>
        <taxon>Curvibacter</taxon>
    </lineage>
</organism>
<keyword evidence="2" id="KW-0238">DNA-binding</keyword>
<dbReference type="InterPro" id="IPR011711">
    <property type="entry name" value="GntR_C"/>
</dbReference>
<dbReference type="Gene3D" id="1.20.120.530">
    <property type="entry name" value="GntR ligand-binding domain-like"/>
    <property type="match status" value="1"/>
</dbReference>
<dbReference type="SUPFAM" id="SSF46785">
    <property type="entry name" value="Winged helix' DNA-binding domain"/>
    <property type="match status" value="1"/>
</dbReference>
<dbReference type="Gene3D" id="1.10.10.10">
    <property type="entry name" value="Winged helix-like DNA-binding domain superfamily/Winged helix DNA-binding domain"/>
    <property type="match status" value="1"/>
</dbReference>
<protein>
    <submittedName>
        <fullName evidence="5">GntR family transcriptional regulator</fullName>
    </submittedName>
</protein>
<dbReference type="CDD" id="cd07377">
    <property type="entry name" value="WHTH_GntR"/>
    <property type="match status" value="1"/>
</dbReference>
<accession>A0ABT5MJ63</accession>
<dbReference type="Proteomes" id="UP001528672">
    <property type="component" value="Unassembled WGS sequence"/>
</dbReference>
<dbReference type="InterPro" id="IPR036388">
    <property type="entry name" value="WH-like_DNA-bd_sf"/>
</dbReference>
<dbReference type="InterPro" id="IPR008920">
    <property type="entry name" value="TF_FadR/GntR_C"/>
</dbReference>
<proteinExistence type="predicted"/>
<dbReference type="PANTHER" id="PTHR43537:SF49">
    <property type="entry name" value="TRANSCRIPTIONAL REGULATORY PROTEIN"/>
    <property type="match status" value="1"/>
</dbReference>
<dbReference type="EMBL" id="JAQSIO010000009">
    <property type="protein sequence ID" value="MDD0816633.1"/>
    <property type="molecule type" value="Genomic_DNA"/>
</dbReference>
<dbReference type="Pfam" id="PF00392">
    <property type="entry name" value="GntR"/>
    <property type="match status" value="1"/>
</dbReference>
<dbReference type="SMART" id="SM00345">
    <property type="entry name" value="HTH_GNTR"/>
    <property type="match status" value="1"/>
</dbReference>
<dbReference type="InterPro" id="IPR000524">
    <property type="entry name" value="Tscrpt_reg_HTH_GntR"/>
</dbReference>
<dbReference type="PROSITE" id="PS50949">
    <property type="entry name" value="HTH_GNTR"/>
    <property type="match status" value="1"/>
</dbReference>
<dbReference type="SMART" id="SM00895">
    <property type="entry name" value="FCD"/>
    <property type="match status" value="1"/>
</dbReference>
<dbReference type="PANTHER" id="PTHR43537">
    <property type="entry name" value="TRANSCRIPTIONAL REGULATOR, GNTR FAMILY"/>
    <property type="match status" value="1"/>
</dbReference>
<reference evidence="5 6" key="1">
    <citation type="submission" date="2023-02" db="EMBL/GenBank/DDBJ databases">
        <title>Bacterial whole genome sequence for Curvibacter sp. HBC28.</title>
        <authorList>
            <person name="Le V."/>
            <person name="Ko S.-R."/>
            <person name="Ahn C.-Y."/>
            <person name="Oh H.-M."/>
        </authorList>
    </citation>
    <scope>NUCLEOTIDE SEQUENCE [LARGE SCALE GENOMIC DNA]</scope>
    <source>
        <strain evidence="5 6">HBC28</strain>
    </source>
</reference>
<evidence type="ECO:0000259" key="4">
    <source>
        <dbReference type="PROSITE" id="PS50949"/>
    </source>
</evidence>
<dbReference type="RefSeq" id="WP_273928568.1">
    <property type="nucleotide sequence ID" value="NZ_JAQSIN010000007.1"/>
</dbReference>
<name>A0ABT5MJ63_9BURK</name>
<comment type="caution">
    <text evidence="5">The sequence shown here is derived from an EMBL/GenBank/DDBJ whole genome shotgun (WGS) entry which is preliminary data.</text>
</comment>
<sequence>MSSGGDAVRSAAPVPRGQLVDHVLRRMADDIVLGHLAPGLHLDEQAMAARYQVSRTPVREALKLLVASGLADYRPNRGSVVRQLDSAELDQMFEAIAELESACARHAALRLSPSERQDLLQAHAEGRQAMQAHDMEAYDRANQRLHQIILEGAHNPYLIEATRTLRSRVTAFRRGQFTRLDRLVQSYEEHSRLVEALLAHDALAAHREMRSHLLSARHATSLLAPQWRDPPALP</sequence>
<evidence type="ECO:0000313" key="6">
    <source>
        <dbReference type="Proteomes" id="UP001528672"/>
    </source>
</evidence>
<dbReference type="Pfam" id="PF07729">
    <property type="entry name" value="FCD"/>
    <property type="match status" value="1"/>
</dbReference>
<keyword evidence="3" id="KW-0804">Transcription</keyword>